<comment type="caution">
    <text evidence="2">The sequence shown here is derived from an EMBL/GenBank/DDBJ whole genome shotgun (WGS) entry which is preliminary data.</text>
</comment>
<proteinExistence type="predicted"/>
<gene>
    <name evidence="2" type="ORF">F4553_000814</name>
</gene>
<dbReference type="AlphaFoldDB" id="A0A841BIK4"/>
<keyword evidence="3" id="KW-1185">Reference proteome</keyword>
<protein>
    <submittedName>
        <fullName evidence="2">Uncharacterized protein</fullName>
    </submittedName>
</protein>
<feature type="region of interest" description="Disordered" evidence="1">
    <location>
        <begin position="67"/>
        <end position="94"/>
    </location>
</feature>
<dbReference type="EMBL" id="JACHMN010000001">
    <property type="protein sequence ID" value="MBB5867435.1"/>
    <property type="molecule type" value="Genomic_DNA"/>
</dbReference>
<organism evidence="2 3">
    <name type="scientific">Allocatelliglobosispora scoriae</name>
    <dbReference type="NCBI Taxonomy" id="643052"/>
    <lineage>
        <taxon>Bacteria</taxon>
        <taxon>Bacillati</taxon>
        <taxon>Actinomycetota</taxon>
        <taxon>Actinomycetes</taxon>
        <taxon>Micromonosporales</taxon>
        <taxon>Micromonosporaceae</taxon>
        <taxon>Allocatelliglobosispora</taxon>
    </lineage>
</organism>
<feature type="compositionally biased region" description="Basic residues" evidence="1">
    <location>
        <begin position="84"/>
        <end position="94"/>
    </location>
</feature>
<reference evidence="2 3" key="1">
    <citation type="submission" date="2020-08" db="EMBL/GenBank/DDBJ databases">
        <title>Sequencing the genomes of 1000 actinobacteria strains.</title>
        <authorList>
            <person name="Klenk H.-P."/>
        </authorList>
    </citation>
    <scope>NUCLEOTIDE SEQUENCE [LARGE SCALE GENOMIC DNA]</scope>
    <source>
        <strain evidence="2 3">DSM 45362</strain>
    </source>
</reference>
<name>A0A841BIK4_9ACTN</name>
<dbReference type="Proteomes" id="UP000587527">
    <property type="component" value="Unassembled WGS sequence"/>
</dbReference>
<feature type="compositionally biased region" description="Basic residues" evidence="1">
    <location>
        <begin position="67"/>
        <end position="76"/>
    </location>
</feature>
<sequence>MPNMELAGLAVTVIGLLWRLALHRQGTRRGSTRCERRGDAASRFVQPTVPRRRALVRHARVRHSASRVWLTHRNHGRQLPLRGPRPRNRHALTA</sequence>
<evidence type="ECO:0000313" key="3">
    <source>
        <dbReference type="Proteomes" id="UP000587527"/>
    </source>
</evidence>
<evidence type="ECO:0000313" key="2">
    <source>
        <dbReference type="EMBL" id="MBB5867435.1"/>
    </source>
</evidence>
<accession>A0A841BIK4</accession>
<evidence type="ECO:0000256" key="1">
    <source>
        <dbReference type="SAM" id="MobiDB-lite"/>
    </source>
</evidence>